<evidence type="ECO:0000313" key="5">
    <source>
        <dbReference type="Proteomes" id="UP000242877"/>
    </source>
</evidence>
<comment type="similarity">
    <text evidence="1">Belongs to the short-chain dehydrogenases/reductases (SDR) family.</text>
</comment>
<dbReference type="InterPro" id="IPR051468">
    <property type="entry name" value="Fungal_SecMetab_SDRs"/>
</dbReference>
<dbReference type="Pfam" id="PF00106">
    <property type="entry name" value="adh_short"/>
    <property type="match status" value="1"/>
</dbReference>
<evidence type="ECO:0000256" key="2">
    <source>
        <dbReference type="ARBA" id="ARBA00022857"/>
    </source>
</evidence>
<dbReference type="PANTHER" id="PTHR43544:SF7">
    <property type="entry name" value="NADB-LER2"/>
    <property type="match status" value="1"/>
</dbReference>
<gene>
    <name evidence="4" type="ORF">AAP_05768</name>
</gene>
<dbReference type="EMBL" id="AZGZ01000036">
    <property type="protein sequence ID" value="KZZ87244.1"/>
    <property type="molecule type" value="Genomic_DNA"/>
</dbReference>
<proteinExistence type="inferred from homology"/>
<dbReference type="GO" id="GO:0005737">
    <property type="term" value="C:cytoplasm"/>
    <property type="evidence" value="ECO:0007669"/>
    <property type="project" value="TreeGrafter"/>
</dbReference>
<reference evidence="4 5" key="1">
    <citation type="journal article" date="2016" name="Genome Biol. Evol.">
        <title>Divergent and convergent evolution of fungal pathogenicity.</title>
        <authorList>
            <person name="Shang Y."/>
            <person name="Xiao G."/>
            <person name="Zheng P."/>
            <person name="Cen K."/>
            <person name="Zhan S."/>
            <person name="Wang C."/>
        </authorList>
    </citation>
    <scope>NUCLEOTIDE SEQUENCE [LARGE SCALE GENOMIC DNA]</scope>
    <source>
        <strain evidence="4 5">ARSEF 7405</strain>
    </source>
</reference>
<dbReference type="SUPFAM" id="SSF51735">
    <property type="entry name" value="NAD(P)-binding Rossmann-fold domains"/>
    <property type="match status" value="1"/>
</dbReference>
<keyword evidence="5" id="KW-1185">Reference proteome</keyword>
<dbReference type="Gene3D" id="3.40.50.720">
    <property type="entry name" value="NAD(P)-binding Rossmann-like Domain"/>
    <property type="match status" value="1"/>
</dbReference>
<dbReference type="VEuPathDB" id="FungiDB:AAP_05768"/>
<dbReference type="AlphaFoldDB" id="A0A167V9S1"/>
<evidence type="ECO:0000256" key="3">
    <source>
        <dbReference type="ARBA" id="ARBA00023002"/>
    </source>
</evidence>
<evidence type="ECO:0000256" key="1">
    <source>
        <dbReference type="ARBA" id="ARBA00006484"/>
    </source>
</evidence>
<name>A0A167V9S1_9EURO</name>
<evidence type="ECO:0000313" key="4">
    <source>
        <dbReference type="EMBL" id="KZZ87244.1"/>
    </source>
</evidence>
<organism evidence="4 5">
    <name type="scientific">Ascosphaera apis ARSEF 7405</name>
    <dbReference type="NCBI Taxonomy" id="392613"/>
    <lineage>
        <taxon>Eukaryota</taxon>
        <taxon>Fungi</taxon>
        <taxon>Dikarya</taxon>
        <taxon>Ascomycota</taxon>
        <taxon>Pezizomycotina</taxon>
        <taxon>Eurotiomycetes</taxon>
        <taxon>Eurotiomycetidae</taxon>
        <taxon>Onygenales</taxon>
        <taxon>Ascosphaeraceae</taxon>
        <taxon>Ascosphaera</taxon>
    </lineage>
</organism>
<dbReference type="PRINTS" id="PR00081">
    <property type="entry name" value="GDHRDH"/>
</dbReference>
<accession>A0A167V9S1</accession>
<sequence length="253" mass="27604">MSTPTVVLITGANRGIGRGLLEIYLNRPNHIVIGTVRDTLKFGKESSSLPRHETSRLIITELEVSDFEAHKVMIQKLVEEHPEVTHLNLVIANAGILELPPSKPSTADPAVIQKTLNVNTFGPLALWQATIPLLEKAEEGQGKFVAITSSVASFALGYWQHSFEYAISKVALNMAVFKMHQENERIISFPICPGGVLTDMGNAGMKGLENYDIVANALTVEQSTTAIVKVIDAATRETHSGKFWSQNGSEVPF</sequence>
<dbReference type="PANTHER" id="PTHR43544">
    <property type="entry name" value="SHORT-CHAIN DEHYDROGENASE/REDUCTASE"/>
    <property type="match status" value="1"/>
</dbReference>
<dbReference type="InterPro" id="IPR002347">
    <property type="entry name" value="SDR_fam"/>
</dbReference>
<keyword evidence="3" id="KW-0560">Oxidoreductase</keyword>
<comment type="caution">
    <text evidence="4">The sequence shown here is derived from an EMBL/GenBank/DDBJ whole genome shotgun (WGS) entry which is preliminary data.</text>
</comment>
<protein>
    <submittedName>
        <fullName evidence="4">NAD(P)-binding domain protein</fullName>
    </submittedName>
</protein>
<dbReference type="GO" id="GO:0016491">
    <property type="term" value="F:oxidoreductase activity"/>
    <property type="evidence" value="ECO:0007669"/>
    <property type="project" value="UniProtKB-KW"/>
</dbReference>
<dbReference type="Proteomes" id="UP000242877">
    <property type="component" value="Unassembled WGS sequence"/>
</dbReference>
<keyword evidence="2" id="KW-0521">NADP</keyword>
<dbReference type="InterPro" id="IPR036291">
    <property type="entry name" value="NAD(P)-bd_dom_sf"/>
</dbReference>
<dbReference type="OrthoDB" id="9876299at2759"/>